<dbReference type="Proteomes" id="UP000182491">
    <property type="component" value="Unassembled WGS sequence"/>
</dbReference>
<name>A0A1I7JX18_9BACT</name>
<sequence>MDQEKTYTWHKLFVSAEEAAAKVPVRKLQLLQIEGLSICLAHTTAGFFAVADACPHLGYSLSKGTTNYLNEVICPWHSYRYNLNNGRECEYKSRNAVTYPVEVREDGVYLGLPSVQ</sequence>
<dbReference type="Gene3D" id="2.102.10.10">
    <property type="entry name" value="Rieske [2Fe-2S] iron-sulphur domain"/>
    <property type="match status" value="1"/>
</dbReference>
<dbReference type="InterPro" id="IPR036922">
    <property type="entry name" value="Rieske_2Fe-2S_sf"/>
</dbReference>
<proteinExistence type="inferred from homology"/>
<dbReference type="AlphaFoldDB" id="A0A1I7JX18"/>
<evidence type="ECO:0000313" key="8">
    <source>
        <dbReference type="EMBL" id="SFU89696.1"/>
    </source>
</evidence>
<keyword evidence="4" id="KW-0411">Iron-sulfur</keyword>
<evidence type="ECO:0000256" key="6">
    <source>
        <dbReference type="ARBA" id="ARBA00038001"/>
    </source>
</evidence>
<dbReference type="PANTHER" id="PTHR21496">
    <property type="entry name" value="FERREDOXIN-RELATED"/>
    <property type="match status" value="1"/>
</dbReference>
<dbReference type="SUPFAM" id="SSF50022">
    <property type="entry name" value="ISP domain"/>
    <property type="match status" value="1"/>
</dbReference>
<evidence type="ECO:0000256" key="2">
    <source>
        <dbReference type="ARBA" id="ARBA00022723"/>
    </source>
</evidence>
<dbReference type="STRING" id="388950.GCA_001611675_00712"/>
<evidence type="ECO:0000256" key="4">
    <source>
        <dbReference type="ARBA" id="ARBA00023014"/>
    </source>
</evidence>
<comment type="cofactor">
    <cofactor evidence="5">
        <name>[2Fe-2S] cluster</name>
        <dbReference type="ChEBI" id="CHEBI:190135"/>
    </cofactor>
</comment>
<comment type="similarity">
    <text evidence="6">Belongs to the bacterial ring-hydroxylating dioxygenase ferredoxin component family.</text>
</comment>
<dbReference type="EMBL" id="FPCA01000004">
    <property type="protein sequence ID" value="SFU89696.1"/>
    <property type="molecule type" value="Genomic_DNA"/>
</dbReference>
<keyword evidence="9" id="KW-1185">Reference proteome</keyword>
<keyword evidence="1" id="KW-0001">2Fe-2S</keyword>
<feature type="domain" description="Rieske" evidence="7">
    <location>
        <begin position="15"/>
        <end position="110"/>
    </location>
</feature>
<dbReference type="Pfam" id="PF00355">
    <property type="entry name" value="Rieske"/>
    <property type="match status" value="1"/>
</dbReference>
<evidence type="ECO:0000256" key="1">
    <source>
        <dbReference type="ARBA" id="ARBA00022714"/>
    </source>
</evidence>
<dbReference type="InterPro" id="IPR017941">
    <property type="entry name" value="Rieske_2Fe-2S"/>
</dbReference>
<protein>
    <submittedName>
        <fullName evidence="8">Rieske [2Fe-2S] domain-containing protein</fullName>
    </submittedName>
</protein>
<dbReference type="PROSITE" id="PS51296">
    <property type="entry name" value="RIESKE"/>
    <property type="match status" value="1"/>
</dbReference>
<dbReference type="GO" id="GO:0051537">
    <property type="term" value="F:2 iron, 2 sulfur cluster binding"/>
    <property type="evidence" value="ECO:0007669"/>
    <property type="project" value="UniProtKB-KW"/>
</dbReference>
<dbReference type="PANTHER" id="PTHR21496:SF0">
    <property type="entry name" value="RIESKE DOMAIN-CONTAINING PROTEIN"/>
    <property type="match status" value="1"/>
</dbReference>
<keyword evidence="2" id="KW-0479">Metal-binding</keyword>
<evidence type="ECO:0000313" key="9">
    <source>
        <dbReference type="Proteomes" id="UP000182491"/>
    </source>
</evidence>
<dbReference type="OrthoDB" id="593800at2"/>
<organism evidence="8 9">
    <name type="scientific">Pontibacter akesuensis</name>
    <dbReference type="NCBI Taxonomy" id="388950"/>
    <lineage>
        <taxon>Bacteria</taxon>
        <taxon>Pseudomonadati</taxon>
        <taxon>Bacteroidota</taxon>
        <taxon>Cytophagia</taxon>
        <taxon>Cytophagales</taxon>
        <taxon>Hymenobacteraceae</taxon>
        <taxon>Pontibacter</taxon>
    </lineage>
</organism>
<evidence type="ECO:0000259" key="7">
    <source>
        <dbReference type="PROSITE" id="PS51296"/>
    </source>
</evidence>
<gene>
    <name evidence="8" type="ORF">SAMN04487941_3132</name>
</gene>
<evidence type="ECO:0000256" key="5">
    <source>
        <dbReference type="ARBA" id="ARBA00034078"/>
    </source>
</evidence>
<reference evidence="9" key="1">
    <citation type="submission" date="2016-10" db="EMBL/GenBank/DDBJ databases">
        <authorList>
            <person name="Varghese N."/>
        </authorList>
    </citation>
    <scope>NUCLEOTIDE SEQUENCE [LARGE SCALE GENOMIC DNA]</scope>
    <source>
        <strain evidence="9">DSM 18820</strain>
    </source>
</reference>
<evidence type="ECO:0000256" key="3">
    <source>
        <dbReference type="ARBA" id="ARBA00023004"/>
    </source>
</evidence>
<keyword evidence="3" id="KW-0408">Iron</keyword>
<dbReference type="RefSeq" id="WP_068836894.1">
    <property type="nucleotide sequence ID" value="NZ_BMXC01000004.1"/>
</dbReference>
<accession>A0A1I7JX18</accession>
<dbReference type="GO" id="GO:0046872">
    <property type="term" value="F:metal ion binding"/>
    <property type="evidence" value="ECO:0007669"/>
    <property type="project" value="UniProtKB-KW"/>
</dbReference>